<dbReference type="GO" id="GO:0000981">
    <property type="term" value="F:DNA-binding transcription factor activity, RNA polymerase II-specific"/>
    <property type="evidence" value="ECO:0007669"/>
    <property type="project" value="TreeGrafter"/>
</dbReference>
<evidence type="ECO:0000313" key="11">
    <source>
        <dbReference type="Proteomes" id="UP000038040"/>
    </source>
</evidence>
<dbReference type="GO" id="GO:0000978">
    <property type="term" value="F:RNA polymerase II cis-regulatory region sequence-specific DNA binding"/>
    <property type="evidence" value="ECO:0007669"/>
    <property type="project" value="TreeGrafter"/>
</dbReference>
<organism evidence="11 13">
    <name type="scientific">Dracunculus medinensis</name>
    <name type="common">Guinea worm</name>
    <dbReference type="NCBI Taxonomy" id="318479"/>
    <lineage>
        <taxon>Eukaryota</taxon>
        <taxon>Metazoa</taxon>
        <taxon>Ecdysozoa</taxon>
        <taxon>Nematoda</taxon>
        <taxon>Chromadorea</taxon>
        <taxon>Rhabditida</taxon>
        <taxon>Spirurina</taxon>
        <taxon>Dracunculoidea</taxon>
        <taxon>Dracunculidae</taxon>
        <taxon>Dracunculus</taxon>
    </lineage>
</organism>
<feature type="region of interest" description="Disordered" evidence="8">
    <location>
        <begin position="343"/>
        <end position="362"/>
    </location>
</feature>
<dbReference type="SUPFAM" id="SSF57959">
    <property type="entry name" value="Leucine zipper domain"/>
    <property type="match status" value="1"/>
</dbReference>
<dbReference type="Gene3D" id="1.20.5.170">
    <property type="match status" value="1"/>
</dbReference>
<dbReference type="PANTHER" id="PTHR46164">
    <property type="entry name" value="ATF6, ISOFORM C"/>
    <property type="match status" value="1"/>
</dbReference>
<dbReference type="InterPro" id="IPR046347">
    <property type="entry name" value="bZIP_sf"/>
</dbReference>
<feature type="coiled-coil region" evidence="7">
    <location>
        <begin position="229"/>
        <end position="277"/>
    </location>
</feature>
<dbReference type="GO" id="GO:0030968">
    <property type="term" value="P:endoplasmic reticulum unfolded protein response"/>
    <property type="evidence" value="ECO:0007669"/>
    <property type="project" value="TreeGrafter"/>
</dbReference>
<dbReference type="SMART" id="SM00338">
    <property type="entry name" value="BRLZ"/>
    <property type="match status" value="1"/>
</dbReference>
<dbReference type="OrthoDB" id="644067at2759"/>
<evidence type="ECO:0000256" key="8">
    <source>
        <dbReference type="SAM" id="MobiDB-lite"/>
    </source>
</evidence>
<evidence type="ECO:0000313" key="12">
    <source>
        <dbReference type="Proteomes" id="UP000274756"/>
    </source>
</evidence>
<comment type="similarity">
    <text evidence="2">Belongs to the bZIP family. ATF subfamily.</text>
</comment>
<dbReference type="CDD" id="cd14686">
    <property type="entry name" value="bZIP"/>
    <property type="match status" value="1"/>
</dbReference>
<reference evidence="13" key="1">
    <citation type="submission" date="2016-04" db="UniProtKB">
        <authorList>
            <consortium name="WormBaseParasite"/>
        </authorList>
    </citation>
    <scope>IDENTIFICATION</scope>
</reference>
<keyword evidence="4" id="KW-0238">DNA-binding</keyword>
<dbReference type="Proteomes" id="UP000274756">
    <property type="component" value="Unassembled WGS sequence"/>
</dbReference>
<accession>A0A158Q4U0</accession>
<dbReference type="STRING" id="318479.A0A158Q4U0"/>
<dbReference type="GO" id="GO:0016020">
    <property type="term" value="C:membrane"/>
    <property type="evidence" value="ECO:0007669"/>
    <property type="project" value="UniProtKB-SubCell"/>
</dbReference>
<evidence type="ECO:0000256" key="6">
    <source>
        <dbReference type="ARBA" id="ARBA00023242"/>
    </source>
</evidence>
<dbReference type="InterPro" id="IPR004827">
    <property type="entry name" value="bZIP"/>
</dbReference>
<evidence type="ECO:0000256" key="7">
    <source>
        <dbReference type="SAM" id="Coils"/>
    </source>
</evidence>
<sequence length="591" mass="67377">MLGNGNGYFRANETMNTCLSDELDRLTEAFNFTPDSIFVDNFSEPQFPDYDQQHKLGSNAACTSINTEIDSGGISPASSESGIDLSPLIYLEEQCADLTRQGEQLLNFASPSDMQNQEDQIALHSEPVVDVSRLVPVTLQTDKPPLLAKPQLLCFVPSNQVQPENVTAHSPHIAVTPQKSETYIQTACMFKNLLKDSAFSQEFEKRMEIRRYKNRVAAQRSRIRKRDQFAQLNMEIAKKNAMISQLSAENLALKDENAILMQKLNALQHENEALKTKKGYGKATLASLFAVVFCLTLCGSKFPVMEPLNSDLGDAKIDLKKAEFVFTHHGRVALSVDTDLNNEENGSSAELEAQQNNSTPDNKVNCIEAVRKYWNQTEAMQLNNDVQDWVDRHESLMLLQIQKTFRIPLQKLRDKTNKEKAKRVDNSVYVTEKQKAYFKRSRQDKVEDARLKAARERSWRHIDMISNTNKQKLKDPESLGQNNNFPEWFTRDTGLFVPSNIELQYMELLKTFKQREDTLYFMSMKDYYLLPAVDRNGTERPLLTLILPAFSYNGTVPNQISMMRLECEVIGTGLFHIPESILPAFHYQPCK</sequence>
<reference evidence="10 12" key="2">
    <citation type="submission" date="2018-11" db="EMBL/GenBank/DDBJ databases">
        <authorList>
            <consortium name="Pathogen Informatics"/>
        </authorList>
    </citation>
    <scope>NUCLEOTIDE SEQUENCE [LARGE SCALE GENOMIC DNA]</scope>
</reference>
<dbReference type="EMBL" id="UYYG01000007">
    <property type="protein sequence ID" value="VDN50780.1"/>
    <property type="molecule type" value="Genomic_DNA"/>
</dbReference>
<evidence type="ECO:0000256" key="4">
    <source>
        <dbReference type="ARBA" id="ARBA00023125"/>
    </source>
</evidence>
<proteinExistence type="inferred from homology"/>
<evidence type="ECO:0000256" key="2">
    <source>
        <dbReference type="ARBA" id="ARBA00009050"/>
    </source>
</evidence>
<evidence type="ECO:0000256" key="1">
    <source>
        <dbReference type="ARBA" id="ARBA00004167"/>
    </source>
</evidence>
<keyword evidence="7" id="KW-0175">Coiled coil</keyword>
<dbReference type="AlphaFoldDB" id="A0A158Q4U0"/>
<dbReference type="Proteomes" id="UP000038040">
    <property type="component" value="Unplaced"/>
</dbReference>
<evidence type="ECO:0000256" key="3">
    <source>
        <dbReference type="ARBA" id="ARBA00023015"/>
    </source>
</evidence>
<dbReference type="InterPro" id="IPR051882">
    <property type="entry name" value="ATF_bZIP_TF"/>
</dbReference>
<evidence type="ECO:0000256" key="5">
    <source>
        <dbReference type="ARBA" id="ARBA00023163"/>
    </source>
</evidence>
<evidence type="ECO:0000313" key="13">
    <source>
        <dbReference type="WBParaSite" id="DME_0000570801-mRNA-1"/>
    </source>
</evidence>
<protein>
    <submittedName>
        <fullName evidence="13">BZIP domain-containing protein</fullName>
    </submittedName>
</protein>
<feature type="domain" description="BZIP" evidence="9">
    <location>
        <begin position="204"/>
        <end position="267"/>
    </location>
</feature>
<dbReference type="PANTHER" id="PTHR46164:SF3">
    <property type="entry name" value="ATF6, ISOFORM C"/>
    <property type="match status" value="1"/>
</dbReference>
<evidence type="ECO:0000259" key="9">
    <source>
        <dbReference type="PROSITE" id="PS50217"/>
    </source>
</evidence>
<keyword evidence="12" id="KW-1185">Reference proteome</keyword>
<dbReference type="GO" id="GO:0005634">
    <property type="term" value="C:nucleus"/>
    <property type="evidence" value="ECO:0007669"/>
    <property type="project" value="TreeGrafter"/>
</dbReference>
<keyword evidence="6" id="KW-0539">Nucleus</keyword>
<dbReference type="PROSITE" id="PS00036">
    <property type="entry name" value="BZIP_BASIC"/>
    <property type="match status" value="1"/>
</dbReference>
<comment type="subcellular location">
    <subcellularLocation>
        <location evidence="1">Membrane</location>
        <topology evidence="1">Single-pass membrane protein</topology>
    </subcellularLocation>
</comment>
<evidence type="ECO:0000313" key="10">
    <source>
        <dbReference type="EMBL" id="VDN50780.1"/>
    </source>
</evidence>
<dbReference type="WBParaSite" id="DME_0000570801-mRNA-1">
    <property type="protein sequence ID" value="DME_0000570801-mRNA-1"/>
    <property type="gene ID" value="DME_0000570801"/>
</dbReference>
<keyword evidence="5" id="KW-0804">Transcription</keyword>
<keyword evidence="3" id="KW-0805">Transcription regulation</keyword>
<name>A0A158Q4U0_DRAME</name>
<dbReference type="PROSITE" id="PS50217">
    <property type="entry name" value="BZIP"/>
    <property type="match status" value="1"/>
</dbReference>
<gene>
    <name evidence="10" type="ORF">DME_LOCUS753</name>
</gene>